<comment type="similarity">
    <text evidence="1">Belongs to the carbohydrate kinase PfkB family.</text>
</comment>
<dbReference type="PANTHER" id="PTHR43085">
    <property type="entry name" value="HEXOKINASE FAMILY MEMBER"/>
    <property type="match status" value="1"/>
</dbReference>
<dbReference type="SUPFAM" id="SSF53613">
    <property type="entry name" value="Ribokinase-like"/>
    <property type="match status" value="1"/>
</dbReference>
<sequence length="294" mass="32103">MEKKRYVVGLGELLWDLLPSGKRLGGAPANFAYHVSQFGLNGLAVSAIGQDDLGEEAIQELERKQLSAYLERVEYPTGRVNVQLDEAGIPLYDIQQNVAWDNIPFTEELREIAENTQAVCFGSLAQRSPQSRIAIQAFLASLPVDDDVLRIYDINLRTPFYSKEVVDLSLSAANILKVNDEELPVLANYYNLPVTSPLEQCELLRQRFDLRLVIYTCGAEGSYVISEEGVSSQSTPKVSVVDTVGAGDSFTASFCAAFIKGLSIPEAHAIAVKVAAFVCTQQGAMPILPDDLLG</sequence>
<feature type="domain" description="Carbohydrate kinase PfkB" evidence="4">
    <location>
        <begin position="22"/>
        <end position="289"/>
    </location>
</feature>
<evidence type="ECO:0000259" key="4">
    <source>
        <dbReference type="Pfam" id="PF00294"/>
    </source>
</evidence>
<proteinExistence type="inferred from homology"/>
<dbReference type="AlphaFoldDB" id="A0A7W5XX89"/>
<protein>
    <submittedName>
        <fullName evidence="5">Fructokinase</fullName>
        <ecNumber evidence="5">2.7.1.4</ecNumber>
    </submittedName>
</protein>
<evidence type="ECO:0000313" key="6">
    <source>
        <dbReference type="Proteomes" id="UP000541425"/>
    </source>
</evidence>
<dbReference type="EMBL" id="JACICA010000001">
    <property type="protein sequence ID" value="MBB3701930.1"/>
    <property type="molecule type" value="Genomic_DNA"/>
</dbReference>
<dbReference type="Gene3D" id="3.40.1190.20">
    <property type="match status" value="1"/>
</dbReference>
<keyword evidence="2 5" id="KW-0808">Transferase</keyword>
<dbReference type="EC" id="2.7.1.4" evidence="5"/>
<dbReference type="InterPro" id="IPR002173">
    <property type="entry name" value="Carboh/pur_kinase_PfkB_CS"/>
</dbReference>
<name>A0A7W5XX89_9BACT</name>
<organism evidence="5 6">
    <name type="scientific">Alloprevotella rava</name>
    <dbReference type="NCBI Taxonomy" id="671218"/>
    <lineage>
        <taxon>Bacteria</taxon>
        <taxon>Pseudomonadati</taxon>
        <taxon>Bacteroidota</taxon>
        <taxon>Bacteroidia</taxon>
        <taxon>Bacteroidales</taxon>
        <taxon>Prevotellaceae</taxon>
        <taxon>Alloprevotella</taxon>
    </lineage>
</organism>
<accession>A0A7W5XX89</accession>
<dbReference type="InterPro" id="IPR029056">
    <property type="entry name" value="Ribokinase-like"/>
</dbReference>
<dbReference type="GO" id="GO:0008865">
    <property type="term" value="F:fructokinase activity"/>
    <property type="evidence" value="ECO:0007669"/>
    <property type="project" value="UniProtKB-EC"/>
</dbReference>
<evidence type="ECO:0000256" key="1">
    <source>
        <dbReference type="ARBA" id="ARBA00010688"/>
    </source>
</evidence>
<evidence type="ECO:0000256" key="2">
    <source>
        <dbReference type="ARBA" id="ARBA00022679"/>
    </source>
</evidence>
<dbReference type="RefSeq" id="WP_183694161.1">
    <property type="nucleotide sequence ID" value="NZ_JACICA010000001.1"/>
</dbReference>
<dbReference type="CDD" id="cd01167">
    <property type="entry name" value="bac_FRK"/>
    <property type="match status" value="1"/>
</dbReference>
<reference evidence="5 6" key="1">
    <citation type="submission" date="2020-08" db="EMBL/GenBank/DDBJ databases">
        <title>Genomic Encyclopedia of Type Strains, Phase IV (KMG-IV): sequencing the most valuable type-strain genomes for metagenomic binning, comparative biology and taxonomic classification.</title>
        <authorList>
            <person name="Goeker M."/>
        </authorList>
    </citation>
    <scope>NUCLEOTIDE SEQUENCE [LARGE SCALE GENOMIC DNA]</scope>
    <source>
        <strain evidence="5 6">DSM 22548</strain>
    </source>
</reference>
<dbReference type="InterPro" id="IPR011611">
    <property type="entry name" value="PfkB_dom"/>
</dbReference>
<dbReference type="InterPro" id="IPR050306">
    <property type="entry name" value="PfkB_Carbo_kinase"/>
</dbReference>
<dbReference type="PANTHER" id="PTHR43085:SF57">
    <property type="entry name" value="CARBOHYDRATE KINASE PFKB DOMAIN-CONTAINING PROTEIN"/>
    <property type="match status" value="1"/>
</dbReference>
<comment type="caution">
    <text evidence="5">The sequence shown here is derived from an EMBL/GenBank/DDBJ whole genome shotgun (WGS) entry which is preliminary data.</text>
</comment>
<evidence type="ECO:0000256" key="3">
    <source>
        <dbReference type="ARBA" id="ARBA00022777"/>
    </source>
</evidence>
<gene>
    <name evidence="5" type="ORF">FHS60_000372</name>
</gene>
<keyword evidence="3 5" id="KW-0418">Kinase</keyword>
<dbReference type="Pfam" id="PF00294">
    <property type="entry name" value="PfkB"/>
    <property type="match status" value="1"/>
</dbReference>
<evidence type="ECO:0000313" key="5">
    <source>
        <dbReference type="EMBL" id="MBB3701930.1"/>
    </source>
</evidence>
<dbReference type="Proteomes" id="UP000541425">
    <property type="component" value="Unassembled WGS sequence"/>
</dbReference>
<dbReference type="PROSITE" id="PS00583">
    <property type="entry name" value="PFKB_KINASES_1"/>
    <property type="match status" value="1"/>
</dbReference>